<keyword evidence="6" id="KW-1185">Reference proteome</keyword>
<reference evidence="5 6" key="1">
    <citation type="journal article" date="2019" name="Sci. Rep.">
        <title>A high-quality genome of Eragrostis curvula grass provides insights into Poaceae evolution and supports new strategies to enhance forage quality.</title>
        <authorList>
            <person name="Carballo J."/>
            <person name="Santos B.A.C.M."/>
            <person name="Zappacosta D."/>
            <person name="Garbus I."/>
            <person name="Selva J.P."/>
            <person name="Gallo C.A."/>
            <person name="Diaz A."/>
            <person name="Albertini E."/>
            <person name="Caccamo M."/>
            <person name="Echenique V."/>
        </authorList>
    </citation>
    <scope>NUCLEOTIDE SEQUENCE [LARGE SCALE GENOMIC DNA]</scope>
    <source>
        <strain evidence="6">cv. Victoria</strain>
        <tissue evidence="5">Leaf</tissue>
    </source>
</reference>
<dbReference type="InterPro" id="IPR016166">
    <property type="entry name" value="FAD-bd_PCMH"/>
</dbReference>
<dbReference type="AlphaFoldDB" id="A0A5J9UPN7"/>
<dbReference type="PANTHER" id="PTHR13878:SF90">
    <property type="entry name" value="L-GULONOLACTONE OXIDASE"/>
    <property type="match status" value="1"/>
</dbReference>
<evidence type="ECO:0000259" key="4">
    <source>
        <dbReference type="PROSITE" id="PS51387"/>
    </source>
</evidence>
<feature type="non-terminal residue" evidence="5">
    <location>
        <position position="1"/>
    </location>
</feature>
<dbReference type="SUPFAM" id="SSF56176">
    <property type="entry name" value="FAD-binding/transporter-associated domain-like"/>
    <property type="match status" value="1"/>
</dbReference>
<dbReference type="Pfam" id="PF01565">
    <property type="entry name" value="FAD_binding_4"/>
    <property type="match status" value="1"/>
</dbReference>
<comment type="similarity">
    <text evidence="1">Belongs to the oxygen-dependent FAD-linked oxidoreductase family.</text>
</comment>
<dbReference type="InterPro" id="IPR016171">
    <property type="entry name" value="Vanillyl_alc_oxidase_C-sub2"/>
</dbReference>
<dbReference type="InterPro" id="IPR010030">
    <property type="entry name" value="GULO_Plant"/>
</dbReference>
<feature type="signal peptide" evidence="3">
    <location>
        <begin position="1"/>
        <end position="18"/>
    </location>
</feature>
<evidence type="ECO:0000256" key="1">
    <source>
        <dbReference type="ARBA" id="ARBA00005466"/>
    </source>
</evidence>
<dbReference type="NCBIfam" id="TIGR01677">
    <property type="entry name" value="pln_FAD_oxido"/>
    <property type="match status" value="1"/>
</dbReference>
<sequence>MVAALRAYLLLLVPWVLAGWILPPPDPVQCSVGGRFNCTVTNTHGSFNDRKPCRAAEAAYPRTEAELVAAVARAVRERRKAKAATKHSHSFPKLACPGGGRDGDGTVISTARLDRVVRVDAARRRITVEGGVLLRELIREAAAAEDGAALLAQLLRGLRRRAPRDGSPRSSLMGKGGAVHEYVVGLRIVTPAGTSEEGGRLAVVRELGEDDPDLNAAKVSLGVLGVVSQVTLQLEPLFKRAVTFVKKESDADLAELVATWGRRHEFGEIMWMPGQGTVVLRMDDRVDVSTPGDGANNNYGPRPIADIIRDQEQEDRLQEEGSDDAICRASRARLTSNELQGFGFTNDGESFTGYPIVGYQHRIQASGACLRGSPGNEEDAGPESACVWDPRIHGTFIHNPGFSVPLSNATAFVSDLLRLRDLNGREAFCGLDMHRGGRPLPLRGRPAAHVDAFDEMEQMALYKRFPRLREFLDVKARFDPDGVFSSEWSDQVLGVVEGSPVFMGPGCAVDGLCTCTEDAHCAPGYVCSSGKVYPEARVCSAAAQPQGASTAQM</sequence>
<dbReference type="Gene3D" id="1.10.45.10">
    <property type="entry name" value="Vanillyl-alcohol Oxidase, Chain A, domain 4"/>
    <property type="match status" value="1"/>
</dbReference>
<keyword evidence="3" id="KW-0732">Signal</keyword>
<dbReference type="GO" id="GO:0016491">
    <property type="term" value="F:oxidoreductase activity"/>
    <property type="evidence" value="ECO:0007669"/>
    <property type="project" value="UniProtKB-KW"/>
</dbReference>
<dbReference type="InterPro" id="IPR006094">
    <property type="entry name" value="Oxid_FAD_bind_N"/>
</dbReference>
<dbReference type="Gene3D" id="3.30.465.10">
    <property type="match status" value="2"/>
</dbReference>
<proteinExistence type="inferred from homology"/>
<dbReference type="InterPro" id="IPR050432">
    <property type="entry name" value="FAD-linked_Oxidoreductases_BP"/>
</dbReference>
<dbReference type="Gramene" id="TVU25809">
    <property type="protein sequence ID" value="TVU25809"/>
    <property type="gene ID" value="EJB05_28319"/>
</dbReference>
<dbReference type="Pfam" id="PF22906">
    <property type="entry name" value="GULLO2-like_3rd"/>
    <property type="match status" value="1"/>
</dbReference>
<name>A0A5J9UPN7_9POAL</name>
<protein>
    <recommendedName>
        <fullName evidence="4">FAD-binding PCMH-type domain-containing protein</fullName>
    </recommendedName>
</protein>
<dbReference type="PANTHER" id="PTHR13878">
    <property type="entry name" value="GULONOLACTONE OXIDASE"/>
    <property type="match status" value="1"/>
</dbReference>
<evidence type="ECO:0000313" key="6">
    <source>
        <dbReference type="Proteomes" id="UP000324897"/>
    </source>
</evidence>
<dbReference type="GO" id="GO:0071949">
    <property type="term" value="F:FAD binding"/>
    <property type="evidence" value="ECO:0007669"/>
    <property type="project" value="InterPro"/>
</dbReference>
<dbReference type="InterPro" id="IPR036318">
    <property type="entry name" value="FAD-bd_PCMH-like_sf"/>
</dbReference>
<dbReference type="EMBL" id="RWGY01000013">
    <property type="protein sequence ID" value="TVU25809.1"/>
    <property type="molecule type" value="Genomic_DNA"/>
</dbReference>
<evidence type="ECO:0000256" key="3">
    <source>
        <dbReference type="SAM" id="SignalP"/>
    </source>
</evidence>
<comment type="caution">
    <text evidence="5">The sequence shown here is derived from an EMBL/GenBank/DDBJ whole genome shotgun (WGS) entry which is preliminary data.</text>
</comment>
<gene>
    <name evidence="5" type="ORF">EJB05_28319</name>
</gene>
<organism evidence="5 6">
    <name type="scientific">Eragrostis curvula</name>
    <name type="common">weeping love grass</name>
    <dbReference type="NCBI Taxonomy" id="38414"/>
    <lineage>
        <taxon>Eukaryota</taxon>
        <taxon>Viridiplantae</taxon>
        <taxon>Streptophyta</taxon>
        <taxon>Embryophyta</taxon>
        <taxon>Tracheophyta</taxon>
        <taxon>Spermatophyta</taxon>
        <taxon>Magnoliopsida</taxon>
        <taxon>Liliopsida</taxon>
        <taxon>Poales</taxon>
        <taxon>Poaceae</taxon>
        <taxon>PACMAD clade</taxon>
        <taxon>Chloridoideae</taxon>
        <taxon>Eragrostideae</taxon>
        <taxon>Eragrostidinae</taxon>
        <taxon>Eragrostis</taxon>
    </lineage>
</organism>
<dbReference type="OrthoDB" id="610608at2759"/>
<evidence type="ECO:0000313" key="5">
    <source>
        <dbReference type="EMBL" id="TVU25809.1"/>
    </source>
</evidence>
<keyword evidence="2" id="KW-0560">Oxidoreductase</keyword>
<feature type="domain" description="FAD-binding PCMH-type" evidence="4">
    <location>
        <begin position="51"/>
        <end position="237"/>
    </location>
</feature>
<feature type="chain" id="PRO_5023904653" description="FAD-binding PCMH-type domain-containing protein" evidence="3">
    <location>
        <begin position="19"/>
        <end position="553"/>
    </location>
</feature>
<evidence type="ECO:0000256" key="2">
    <source>
        <dbReference type="ARBA" id="ARBA00023002"/>
    </source>
</evidence>
<dbReference type="InterPro" id="IPR016169">
    <property type="entry name" value="FAD-bd_PCMH_sub2"/>
</dbReference>
<dbReference type="InterPro" id="IPR055154">
    <property type="entry name" value="GULLO2-like_C"/>
</dbReference>
<accession>A0A5J9UPN7</accession>
<dbReference type="Proteomes" id="UP000324897">
    <property type="component" value="Chromosome 2"/>
</dbReference>
<dbReference type="PROSITE" id="PS51387">
    <property type="entry name" value="FAD_PCMH"/>
    <property type="match status" value="1"/>
</dbReference>